<feature type="compositionally biased region" description="Low complexity" evidence="10">
    <location>
        <begin position="8"/>
        <end position="27"/>
    </location>
</feature>
<comment type="similarity">
    <text evidence="1 9">Belongs to the TRAFAC class myosin-kinesin ATPase superfamily. Myosin family.</text>
</comment>
<evidence type="ECO:0000256" key="2">
    <source>
        <dbReference type="ARBA" id="ARBA00022741"/>
    </source>
</evidence>
<evidence type="ECO:0000256" key="6">
    <source>
        <dbReference type="ARBA" id="ARBA00023123"/>
    </source>
</evidence>
<feature type="region of interest" description="Disordered" evidence="10">
    <location>
        <begin position="1867"/>
        <end position="1926"/>
    </location>
</feature>
<dbReference type="PROSITE" id="PS51844">
    <property type="entry name" value="SH3_LIKE"/>
    <property type="match status" value="1"/>
</dbReference>
<dbReference type="OrthoDB" id="10254995at2759"/>
<feature type="region of interest" description="Actin-binding" evidence="9">
    <location>
        <begin position="601"/>
        <end position="623"/>
    </location>
</feature>
<proteinExistence type="inferred from homology"/>
<dbReference type="GO" id="GO:0051015">
    <property type="term" value="F:actin filament binding"/>
    <property type="evidence" value="ECO:0007669"/>
    <property type="project" value="InterPro"/>
</dbReference>
<evidence type="ECO:0000256" key="1">
    <source>
        <dbReference type="ARBA" id="ARBA00008314"/>
    </source>
</evidence>
<dbReference type="Gene3D" id="1.20.120.720">
    <property type="entry name" value="Myosin VI head, motor domain, U50 subdomain"/>
    <property type="match status" value="1"/>
</dbReference>
<dbReference type="Gene3D" id="3.40.850.10">
    <property type="entry name" value="Kinesin motor domain"/>
    <property type="match status" value="2"/>
</dbReference>
<dbReference type="FunFam" id="3.30.70.1590:FF:000001">
    <property type="entry name" value="Myosin heavy chain"/>
    <property type="match status" value="1"/>
</dbReference>
<dbReference type="InterPro" id="IPR027417">
    <property type="entry name" value="P-loop_NTPase"/>
</dbReference>
<dbReference type="Gene3D" id="6.10.250.2420">
    <property type="match status" value="1"/>
</dbReference>
<evidence type="ECO:0000256" key="8">
    <source>
        <dbReference type="ARBA" id="ARBA00023203"/>
    </source>
</evidence>
<keyword evidence="3 9" id="KW-0067">ATP-binding</keyword>
<dbReference type="Gene3D" id="1.20.5.340">
    <property type="match status" value="2"/>
</dbReference>
<dbReference type="SMART" id="SM00015">
    <property type="entry name" value="IQ"/>
    <property type="match status" value="1"/>
</dbReference>
<organism evidence="11 12">
    <name type="scientific">Sarcoptes scabiei</name>
    <name type="common">Itch mite</name>
    <name type="synonym">Acarus scabiei</name>
    <dbReference type="NCBI Taxonomy" id="52283"/>
    <lineage>
        <taxon>Eukaryota</taxon>
        <taxon>Metazoa</taxon>
        <taxon>Ecdysozoa</taxon>
        <taxon>Arthropoda</taxon>
        <taxon>Chelicerata</taxon>
        <taxon>Arachnida</taxon>
        <taxon>Acari</taxon>
        <taxon>Acariformes</taxon>
        <taxon>Sarcoptiformes</taxon>
        <taxon>Astigmata</taxon>
        <taxon>Psoroptidia</taxon>
        <taxon>Sarcoptoidea</taxon>
        <taxon>Sarcoptidae</taxon>
        <taxon>Sarcoptinae</taxon>
        <taxon>Sarcoptes</taxon>
    </lineage>
</organism>
<dbReference type="FunFam" id="2.30.30.360:FF:000001">
    <property type="entry name" value="Myosin heavy chain"/>
    <property type="match status" value="1"/>
</dbReference>
<dbReference type="Gene3D" id="2.30.30.360">
    <property type="entry name" value="Myosin S1 fragment, N-terminal"/>
    <property type="match status" value="1"/>
</dbReference>
<comment type="caution">
    <text evidence="11">The sequence shown here is derived from an EMBL/GenBank/DDBJ whole genome shotgun (WGS) entry which is preliminary data.</text>
</comment>
<dbReference type="PANTHER" id="PTHR45615:SF40">
    <property type="entry name" value="MYOSIN HEAVY CHAIN, NON-MUSCLE"/>
    <property type="match status" value="1"/>
</dbReference>
<dbReference type="InterPro" id="IPR000048">
    <property type="entry name" value="IQ_motif_EF-hand-BS"/>
</dbReference>
<evidence type="ECO:0000256" key="10">
    <source>
        <dbReference type="SAM" id="MobiDB-lite"/>
    </source>
</evidence>
<dbReference type="SUPFAM" id="SSF90257">
    <property type="entry name" value="Myosin rod fragments"/>
    <property type="match status" value="4"/>
</dbReference>
<dbReference type="Pfam" id="PF00612">
    <property type="entry name" value="IQ"/>
    <property type="match status" value="1"/>
</dbReference>
<dbReference type="GO" id="GO:0016460">
    <property type="term" value="C:myosin II complex"/>
    <property type="evidence" value="ECO:0007669"/>
    <property type="project" value="TreeGrafter"/>
</dbReference>
<dbReference type="Gene3D" id="1.10.10.820">
    <property type="match status" value="1"/>
</dbReference>
<dbReference type="GO" id="GO:0000146">
    <property type="term" value="F:microfilament motor activity"/>
    <property type="evidence" value="ECO:0007669"/>
    <property type="project" value="TreeGrafter"/>
</dbReference>
<dbReference type="InterPro" id="IPR001609">
    <property type="entry name" value="Myosin_head_motor_dom-like"/>
</dbReference>
<dbReference type="Gene3D" id="1.20.58.530">
    <property type="match status" value="2"/>
</dbReference>
<feature type="binding site" evidence="9">
    <location>
        <begin position="199"/>
        <end position="206"/>
    </location>
    <ligand>
        <name>ATP</name>
        <dbReference type="ChEBI" id="CHEBI:30616"/>
    </ligand>
</feature>
<dbReference type="InterPro" id="IPR036961">
    <property type="entry name" value="Kinesin_motor_dom_sf"/>
</dbReference>
<evidence type="ECO:0000256" key="4">
    <source>
        <dbReference type="ARBA" id="ARBA00022860"/>
    </source>
</evidence>
<evidence type="ECO:0000256" key="9">
    <source>
        <dbReference type="PROSITE-ProRule" id="PRU00782"/>
    </source>
</evidence>
<dbReference type="PROSITE" id="PS51456">
    <property type="entry name" value="MYOSIN_MOTOR"/>
    <property type="match status" value="1"/>
</dbReference>
<dbReference type="PRINTS" id="PR00193">
    <property type="entry name" value="MYOSINHEAVY"/>
</dbReference>
<evidence type="ECO:0000256" key="5">
    <source>
        <dbReference type="ARBA" id="ARBA00023054"/>
    </source>
</evidence>
<dbReference type="Pfam" id="PF01576">
    <property type="entry name" value="Myosin_tail_1"/>
    <property type="match status" value="1"/>
</dbReference>
<dbReference type="GO" id="GO:0060972">
    <property type="term" value="P:left/right pattern formation"/>
    <property type="evidence" value="ECO:0007669"/>
    <property type="project" value="UniProtKB-ARBA"/>
</dbReference>
<dbReference type="Pfam" id="PF00063">
    <property type="entry name" value="Myosin_head"/>
    <property type="match status" value="1"/>
</dbReference>
<evidence type="ECO:0000313" key="11">
    <source>
        <dbReference type="EMBL" id="KPM09104.1"/>
    </source>
</evidence>
<keyword evidence="5" id="KW-0175">Coiled coil</keyword>
<keyword evidence="2 9" id="KW-0547">Nucleotide-binding</keyword>
<dbReference type="EMBL" id="JXLN01013115">
    <property type="protein sequence ID" value="KPM09104.1"/>
    <property type="molecule type" value="Genomic_DNA"/>
</dbReference>
<dbReference type="PROSITE" id="PS50096">
    <property type="entry name" value="IQ"/>
    <property type="match status" value="1"/>
</dbReference>
<dbReference type="VEuPathDB" id="VectorBase:SSCA005789"/>
<dbReference type="FunFam" id="1.10.10.820:FF:000001">
    <property type="entry name" value="Myosin heavy chain"/>
    <property type="match status" value="1"/>
</dbReference>
<evidence type="ECO:0000256" key="7">
    <source>
        <dbReference type="ARBA" id="ARBA00023175"/>
    </source>
</evidence>
<dbReference type="GO" id="GO:0006936">
    <property type="term" value="P:muscle contraction"/>
    <property type="evidence" value="ECO:0007669"/>
    <property type="project" value="UniProtKB-ARBA"/>
</dbReference>
<dbReference type="GO" id="GO:0031033">
    <property type="term" value="P:myosin filament organization"/>
    <property type="evidence" value="ECO:0007669"/>
    <property type="project" value="UniProtKB-ARBA"/>
</dbReference>
<gene>
    <name evidence="11" type="ORF">QR98_0076350</name>
</gene>
<sequence>MSPARTETMTASTTTNNSNNMNNNSNSMEPDFKYLAVDRSVVSDPSKNAEWSAKRLVWIPHDSLGFVAASIKIERDDEFEVEIVESNKKSIVNRDDVQKMNPPRFNKVEDMAELTCLNEASVLHNLKDRYYSSLIYTYSGLFCVVVNPYKKLPIYTDKIIELYKGKKRHEVPPHIFAVTDGAYRSMLQDREDQSILCTGESGAGKTENTKKVIQYLAYVASSKPRGGSVSLHTGELEQQLLQANPILEAFGNAKTVKNDNSSRFVRELCNQFHLLEKSRTIRQAVDERSFHIFYQLLNGTHSDQRQEFLLEDVKNYVFLTHGAVPVPGVDEAIEFKNTVQAMQIMGLNTEELSAIFRVVSAVMLFGNMVFKQERNSDQATLPDNTVAQKTSHLLGLNVSDMIKAFLRPKLKVGRDYVTKAQTKEQVESSVEAIAKACYERMFKWLVHRINRSLDRTKRQGASFIGILDIAGFEIFELNSFEQLCINYTNEKLQQLFNHTMFVLEQEEYQREGIEWKFIDFGLDLQPTIDLIEKWLMKNMDPLNENVVQLLQQSSDPFVVQIWKDAEIVGIGVATLSGDTQFGARTRKGMFRTVSQLYKDQLAKLMNTLRNTNPNFVRCIIPNHEKKAGKIDAPLVLDQLRCNGVLEGIRICRQGFPNRIQFQEFKQRYELLTPNAIPKGFMDGKLACEKMISALDLDPNLYRIGQSKIFFRAGVLAQLEEERDMKISDLVINFQAWCRGLLARRNYHKRLQQLNAIRIIQRNCAAYLKLRNWSWWRLYTKVKPLLEVTKHEDKLLEKEDEIRQYKDKINKLQIDYVELEKKHQNTVAEKNDLAAQLQAETELCNEAEEARARLSARKQELEELINELEARIDEEEDQFQAINADKKKLQSLIQDLEEQLEEEESIKQKLQIEKQNLETKVKKLQEDAVVNEDTNNKLSKEKRILDERIAELIKAVGEEEEKSKQLGKAKTKFESTIAELEEKLKKEQELKYELERTKRRLETELSDAKEQLNEKNLQIEDLQAQIAKKDQDLSQALIRCDEEAAARSQLAKRLRETESHMAEIQEDLESERSTRVKAEKQKRDLNEELEALKNELMDSHDITAAQQEMTQKREQELERLRRSLEEETSQHEVHLQDLKQKYIKTIEELNESIDNLKKNKAIVEKTKLNLENENKEMTNEIANINQAKQEGERRRKLIELQLQELNTRFIEAESQKNDISEKLTKVQQELESTLNQLEKYEKSASQSEKNAITLKVQVTELQELLAEETKQKLSLQSRLRQIEADKETLYEQIEEEEKNKKVLENKLAQLASLNSEIKKKNEEDAELLVVAEENRKRAAKDYETASHKLNEATNTIDKLEKSKKKLQSEVDDLNIELENQKSKVSELEKKQKKFDAMILEEKEQHAKTALERDAAERESREKETKILSLVRELEEKENLFNESERARKSLQTELDELINNQSSAHKNFHELEKSKRQLENSVAEQKAHIEELEDELMVLEDARLRNEVNVQAMKTQFERELKEKEEQGEEKRRTLFKKLRDLEVELEEERKQRSIAQVSKKKLENEYLDLQQQLEISNKMKEDAIRQYKRLQVQAKDNQRENEEYKAMSEELSAQNKDYEKRLKICESELQQAQDELAKSERQRRSIETERDDYLDEIHNLIPLKSQILEDRKRTEGLISELQDKLEEEQSNSEILVDRIKKMQVQIDQLSSELNNERALSQKHETAKTAAERSIKDLKNKLLELESSQKNKSKQLIAQLESKIAQLEEQLDGETKEKQSANKIIRKMEKRNKDLQTQIDDEKRIAEQINVKLEKSNARTKSLKNQLDELEEEYSREKTSRRKAQRELEDMSEANENLLKEIELLKNKLRRSTTGSRNYISNKRGSMSGTGTGDDNSIGSPQEDDSPANDDSPSPTPTPRYQPSMGQ</sequence>
<accession>A0A132ADP4</accession>
<dbReference type="GO" id="GO:0030017">
    <property type="term" value="C:sarcomere"/>
    <property type="evidence" value="ECO:0007669"/>
    <property type="project" value="UniProtKB-ARBA"/>
</dbReference>
<protein>
    <submittedName>
        <fullName evidence="11">Paramyosin-like protein 3</fullName>
    </submittedName>
</protein>
<dbReference type="FunFam" id="3.40.850.10:FF:000101">
    <property type="entry name" value="Slow myosin heavy chain 2"/>
    <property type="match status" value="1"/>
</dbReference>
<dbReference type="InterPro" id="IPR008989">
    <property type="entry name" value="Myosin_S1_N"/>
</dbReference>
<reference evidence="11 12" key="1">
    <citation type="journal article" date="2015" name="Parasit. Vectors">
        <title>Draft genome of the scabies mite.</title>
        <authorList>
            <person name="Rider S.D.Jr."/>
            <person name="Morgan M.S."/>
            <person name="Arlian L.G."/>
        </authorList>
    </citation>
    <scope>NUCLEOTIDE SEQUENCE [LARGE SCALE GENOMIC DNA]</scope>
    <source>
        <strain evidence="11">Arlian Lab</strain>
    </source>
</reference>
<keyword evidence="4" id="KW-0112">Calmodulin-binding</keyword>
<dbReference type="Proteomes" id="UP000616769">
    <property type="component" value="Unassembled WGS sequence"/>
</dbReference>
<feature type="region of interest" description="Disordered" evidence="10">
    <location>
        <begin position="1823"/>
        <end position="1851"/>
    </location>
</feature>
<feature type="compositionally biased region" description="Polar residues" evidence="10">
    <location>
        <begin position="1871"/>
        <end position="1899"/>
    </location>
</feature>
<dbReference type="GO" id="GO:0042802">
    <property type="term" value="F:identical protein binding"/>
    <property type="evidence" value="ECO:0007669"/>
    <property type="project" value="UniProtKB-ARBA"/>
</dbReference>
<feature type="region of interest" description="Disordered" evidence="10">
    <location>
        <begin position="1"/>
        <end position="27"/>
    </location>
</feature>
<dbReference type="SUPFAM" id="SSF52540">
    <property type="entry name" value="P-loop containing nucleoside triphosphate hydrolases"/>
    <property type="match status" value="1"/>
</dbReference>
<dbReference type="GO" id="GO:0032982">
    <property type="term" value="C:myosin filament"/>
    <property type="evidence" value="ECO:0007669"/>
    <property type="project" value="TreeGrafter"/>
</dbReference>
<dbReference type="GO" id="GO:0045214">
    <property type="term" value="P:sarcomere organization"/>
    <property type="evidence" value="ECO:0007669"/>
    <property type="project" value="UniProtKB-ARBA"/>
</dbReference>
<keyword evidence="8 9" id="KW-0009">Actin-binding</keyword>
<keyword evidence="7 9" id="KW-0505">Motor protein</keyword>
<name>A0A132ADP4_SARSC</name>
<evidence type="ECO:0000256" key="3">
    <source>
        <dbReference type="ARBA" id="ARBA00022840"/>
    </source>
</evidence>
<dbReference type="Gene3D" id="1.20.5.4820">
    <property type="match status" value="1"/>
</dbReference>
<dbReference type="FunFam" id="1.20.120.720:FF:000001">
    <property type="entry name" value="Myosin heavy chain, muscle"/>
    <property type="match status" value="1"/>
</dbReference>
<dbReference type="PANTHER" id="PTHR45615">
    <property type="entry name" value="MYOSIN HEAVY CHAIN, NON-MUSCLE"/>
    <property type="match status" value="1"/>
</dbReference>
<evidence type="ECO:0000313" key="12">
    <source>
        <dbReference type="Proteomes" id="UP000616769"/>
    </source>
</evidence>
<dbReference type="InterPro" id="IPR002928">
    <property type="entry name" value="Myosin_tail"/>
</dbReference>
<dbReference type="InterPro" id="IPR004009">
    <property type="entry name" value="SH3_Myosin"/>
</dbReference>
<dbReference type="GO" id="GO:0005516">
    <property type="term" value="F:calmodulin binding"/>
    <property type="evidence" value="ECO:0007669"/>
    <property type="project" value="UniProtKB-KW"/>
</dbReference>
<dbReference type="SMART" id="SM00242">
    <property type="entry name" value="MYSc"/>
    <property type="match status" value="1"/>
</dbReference>
<dbReference type="Pfam" id="PF02736">
    <property type="entry name" value="Myosin_N"/>
    <property type="match status" value="1"/>
</dbReference>
<keyword evidence="6 9" id="KW-0518">Myosin</keyword>
<dbReference type="GO" id="GO:0005524">
    <property type="term" value="F:ATP binding"/>
    <property type="evidence" value="ECO:0007669"/>
    <property type="project" value="UniProtKB-UniRule"/>
</dbReference>
<dbReference type="FunFam" id="1.20.5.4820:FF:000002">
    <property type="entry name" value="Myosin heavy chain 10"/>
    <property type="match status" value="1"/>
</dbReference>
<dbReference type="GO" id="GO:0048731">
    <property type="term" value="P:system development"/>
    <property type="evidence" value="ECO:0007669"/>
    <property type="project" value="UniProtKB-ARBA"/>
</dbReference>